<proteinExistence type="predicted"/>
<dbReference type="Proteomes" id="UP000325393">
    <property type="component" value="Chromosome"/>
</dbReference>
<dbReference type="EMBL" id="CP044496">
    <property type="protein sequence ID" value="QFG50649.1"/>
    <property type="molecule type" value="Genomic_DNA"/>
</dbReference>
<gene>
    <name evidence="1" type="ORF">LA749_00805</name>
</gene>
<organism evidence="1 2">
    <name type="scientific">Lactobacillus acetotolerans</name>
    <dbReference type="NCBI Taxonomy" id="1600"/>
    <lineage>
        <taxon>Bacteria</taxon>
        <taxon>Bacillati</taxon>
        <taxon>Bacillota</taxon>
        <taxon>Bacilli</taxon>
        <taxon>Lactobacillales</taxon>
        <taxon>Lactobacillaceae</taxon>
        <taxon>Lactobacillus</taxon>
    </lineage>
</organism>
<dbReference type="OrthoDB" id="2310713at2"/>
<accession>A0A5P5ZGW2</accession>
<protein>
    <submittedName>
        <fullName evidence="1">Uncharacterized protein</fullName>
    </submittedName>
</protein>
<name>A0A5P5ZGW2_9LACO</name>
<evidence type="ECO:0000313" key="1">
    <source>
        <dbReference type="EMBL" id="QFG50649.1"/>
    </source>
</evidence>
<sequence>MYQKKGHDFLKLIKIKILTVISGLLTLNGLIMLFLGLCNQVDKSTHFLTTQQAITLDGYTDLTIFFGVLSIIVFGIIFFASWVKSKQAKAA</sequence>
<reference evidence="1 2" key="1">
    <citation type="submission" date="2019-09" db="EMBL/GenBank/DDBJ databases">
        <title>Genome sequencing of Lactobacillus acetotolerans.</title>
        <authorList>
            <person name="Kim K."/>
        </authorList>
    </citation>
    <scope>NUCLEOTIDE SEQUENCE [LARGE SCALE GENOMIC DNA]</scope>
    <source>
        <strain evidence="1 2">LA749</strain>
    </source>
</reference>
<evidence type="ECO:0000313" key="2">
    <source>
        <dbReference type="Proteomes" id="UP000325393"/>
    </source>
</evidence>
<dbReference type="AlphaFoldDB" id="A0A5P5ZGW2"/>